<reference evidence="2 3" key="1">
    <citation type="submission" date="2019-02" db="EMBL/GenBank/DDBJ databases">
        <title>Deep-cultivation of Planctomycetes and their phenomic and genomic characterization uncovers novel biology.</title>
        <authorList>
            <person name="Wiegand S."/>
            <person name="Jogler M."/>
            <person name="Boedeker C."/>
            <person name="Pinto D."/>
            <person name="Vollmers J."/>
            <person name="Rivas-Marin E."/>
            <person name="Kohn T."/>
            <person name="Peeters S.H."/>
            <person name="Heuer A."/>
            <person name="Rast P."/>
            <person name="Oberbeckmann S."/>
            <person name="Bunk B."/>
            <person name="Jeske O."/>
            <person name="Meyerdierks A."/>
            <person name="Storesund J.E."/>
            <person name="Kallscheuer N."/>
            <person name="Luecker S."/>
            <person name="Lage O.M."/>
            <person name="Pohl T."/>
            <person name="Merkel B.J."/>
            <person name="Hornburger P."/>
            <person name="Mueller R.-W."/>
            <person name="Bruemmer F."/>
            <person name="Labrenz M."/>
            <person name="Spormann A.M."/>
            <person name="Op den Camp H."/>
            <person name="Overmann J."/>
            <person name="Amann R."/>
            <person name="Jetten M.S.M."/>
            <person name="Mascher T."/>
            <person name="Medema M.H."/>
            <person name="Devos D.P."/>
            <person name="Kaster A.-K."/>
            <person name="Ovreas L."/>
            <person name="Rohde M."/>
            <person name="Galperin M.Y."/>
            <person name="Jogler C."/>
        </authorList>
    </citation>
    <scope>NUCLEOTIDE SEQUENCE [LARGE SCALE GENOMIC DNA]</scope>
    <source>
        <strain evidence="2 3">Pan265</strain>
    </source>
</reference>
<dbReference type="SUPFAM" id="SSF46785">
    <property type="entry name" value="Winged helix' DNA-binding domain"/>
    <property type="match status" value="1"/>
</dbReference>
<dbReference type="EMBL" id="CP036280">
    <property type="protein sequence ID" value="QDU71197.1"/>
    <property type="molecule type" value="Genomic_DNA"/>
</dbReference>
<dbReference type="KEGG" id="mcad:Pan265_10460"/>
<dbReference type="AlphaFoldDB" id="A0A518BW58"/>
<organism evidence="2 3">
    <name type="scientific">Mucisphaera calidilacus</name>
    <dbReference type="NCBI Taxonomy" id="2527982"/>
    <lineage>
        <taxon>Bacteria</taxon>
        <taxon>Pseudomonadati</taxon>
        <taxon>Planctomycetota</taxon>
        <taxon>Phycisphaerae</taxon>
        <taxon>Phycisphaerales</taxon>
        <taxon>Phycisphaeraceae</taxon>
        <taxon>Mucisphaera</taxon>
    </lineage>
</organism>
<evidence type="ECO:0000313" key="3">
    <source>
        <dbReference type="Proteomes" id="UP000320386"/>
    </source>
</evidence>
<feature type="domain" description="Transcription regulator PadR N-terminal" evidence="1">
    <location>
        <begin position="15"/>
        <end position="89"/>
    </location>
</feature>
<dbReference type="InterPro" id="IPR005149">
    <property type="entry name" value="Tscrpt_reg_PadR_N"/>
</dbReference>
<protein>
    <submittedName>
        <fullName evidence="2">Transcriptional regulator YqjI</fullName>
    </submittedName>
</protein>
<evidence type="ECO:0000259" key="1">
    <source>
        <dbReference type="Pfam" id="PF03551"/>
    </source>
</evidence>
<name>A0A518BW58_9BACT</name>
<dbReference type="PANTHER" id="PTHR33169">
    <property type="entry name" value="PADR-FAMILY TRANSCRIPTIONAL REGULATOR"/>
    <property type="match status" value="1"/>
</dbReference>
<dbReference type="Pfam" id="PF03551">
    <property type="entry name" value="PadR"/>
    <property type="match status" value="1"/>
</dbReference>
<dbReference type="InterPro" id="IPR036388">
    <property type="entry name" value="WH-like_DNA-bd_sf"/>
</dbReference>
<dbReference type="Gene3D" id="1.10.10.10">
    <property type="entry name" value="Winged helix-like DNA-binding domain superfamily/Winged helix DNA-binding domain"/>
    <property type="match status" value="1"/>
</dbReference>
<keyword evidence="3" id="KW-1185">Reference proteome</keyword>
<dbReference type="InterPro" id="IPR052509">
    <property type="entry name" value="Metal_resp_DNA-bind_regulator"/>
</dbReference>
<dbReference type="Proteomes" id="UP000320386">
    <property type="component" value="Chromosome"/>
</dbReference>
<proteinExistence type="predicted"/>
<gene>
    <name evidence="2" type="primary">yqjI</name>
    <name evidence="2" type="ORF">Pan265_10460</name>
</gene>
<dbReference type="RefSeq" id="WP_236254719.1">
    <property type="nucleotide sequence ID" value="NZ_CP036280.1"/>
</dbReference>
<dbReference type="PANTHER" id="PTHR33169:SF14">
    <property type="entry name" value="TRANSCRIPTIONAL REGULATOR RV3488"/>
    <property type="match status" value="1"/>
</dbReference>
<sequence>MDNKDLIKGTVTPIVLALLREQPRYGYEIVKVVNSRTNGRFEWKEGTLYPTLHRLEAEKLIKAEWRDADTGKRRKYYLLTRRGETELAKRKEAWTAFSEAVSMFLIGG</sequence>
<evidence type="ECO:0000313" key="2">
    <source>
        <dbReference type="EMBL" id="QDU71197.1"/>
    </source>
</evidence>
<dbReference type="InterPro" id="IPR036390">
    <property type="entry name" value="WH_DNA-bd_sf"/>
</dbReference>
<accession>A0A518BW58</accession>